<dbReference type="Proteomes" id="UP000887566">
    <property type="component" value="Unplaced"/>
</dbReference>
<sequence>ADRNSILERPEGALHPADDGSDEHRLRHQNSLPVYSDADGSSPSIFKSASGSAIPSSAAARAGGHRSGSVINSGATLAGQQEMQRTLLSSSSVPRRLPTTPQQFLAERNGVGSQSSSSIGGASSKNKSSSELPLHLASGSIKSDSKKKKK</sequence>
<feature type="compositionally biased region" description="Polar residues" evidence="1">
    <location>
        <begin position="29"/>
        <end position="47"/>
    </location>
</feature>
<feature type="compositionally biased region" description="Basic and acidic residues" evidence="1">
    <location>
        <begin position="1"/>
        <end position="25"/>
    </location>
</feature>
<feature type="compositionally biased region" description="Low complexity" evidence="1">
    <location>
        <begin position="85"/>
        <end position="101"/>
    </location>
</feature>
<evidence type="ECO:0000313" key="2">
    <source>
        <dbReference type="Proteomes" id="UP000887566"/>
    </source>
</evidence>
<organism evidence="2 3">
    <name type="scientific">Plectus sambesii</name>
    <dbReference type="NCBI Taxonomy" id="2011161"/>
    <lineage>
        <taxon>Eukaryota</taxon>
        <taxon>Metazoa</taxon>
        <taxon>Ecdysozoa</taxon>
        <taxon>Nematoda</taxon>
        <taxon>Chromadorea</taxon>
        <taxon>Plectida</taxon>
        <taxon>Plectina</taxon>
        <taxon>Plectoidea</taxon>
        <taxon>Plectidae</taxon>
        <taxon>Plectus</taxon>
    </lineage>
</organism>
<protein>
    <submittedName>
        <fullName evidence="3">Uncharacterized protein</fullName>
    </submittedName>
</protein>
<feature type="compositionally biased region" description="Low complexity" evidence="1">
    <location>
        <begin position="48"/>
        <end position="62"/>
    </location>
</feature>
<evidence type="ECO:0000313" key="3">
    <source>
        <dbReference type="WBParaSite" id="PSAMB.scaffold1863size27146.g15284.t1"/>
    </source>
</evidence>
<name>A0A914VDK6_9BILA</name>
<dbReference type="WBParaSite" id="PSAMB.scaffold1863size27146.g15284.t1">
    <property type="protein sequence ID" value="PSAMB.scaffold1863size27146.g15284.t1"/>
    <property type="gene ID" value="PSAMB.scaffold1863size27146.g15284"/>
</dbReference>
<feature type="compositionally biased region" description="Low complexity" evidence="1">
    <location>
        <begin position="110"/>
        <end position="130"/>
    </location>
</feature>
<proteinExistence type="predicted"/>
<dbReference type="AlphaFoldDB" id="A0A914VDK6"/>
<feature type="compositionally biased region" description="Polar residues" evidence="1">
    <location>
        <begin position="70"/>
        <end position="84"/>
    </location>
</feature>
<evidence type="ECO:0000256" key="1">
    <source>
        <dbReference type="SAM" id="MobiDB-lite"/>
    </source>
</evidence>
<accession>A0A914VDK6</accession>
<keyword evidence="2" id="KW-1185">Reference proteome</keyword>
<reference evidence="3" key="1">
    <citation type="submission" date="2022-11" db="UniProtKB">
        <authorList>
            <consortium name="WormBaseParasite"/>
        </authorList>
    </citation>
    <scope>IDENTIFICATION</scope>
</reference>
<feature type="region of interest" description="Disordered" evidence="1">
    <location>
        <begin position="1"/>
        <end position="150"/>
    </location>
</feature>